<keyword evidence="2" id="KW-0813">Transport</keyword>
<dbReference type="GO" id="GO:0060003">
    <property type="term" value="P:copper ion export"/>
    <property type="evidence" value="ECO:0007669"/>
    <property type="project" value="TreeGrafter"/>
</dbReference>
<dbReference type="GO" id="GO:0030288">
    <property type="term" value="C:outer membrane-bounded periplasmic space"/>
    <property type="evidence" value="ECO:0007669"/>
    <property type="project" value="TreeGrafter"/>
</dbReference>
<feature type="signal peptide" evidence="3">
    <location>
        <begin position="1"/>
        <end position="19"/>
    </location>
</feature>
<dbReference type="InterPro" id="IPR006143">
    <property type="entry name" value="RND_pump_MFP"/>
</dbReference>
<feature type="domain" description="CusB-like beta-barrel" evidence="5">
    <location>
        <begin position="353"/>
        <end position="429"/>
    </location>
</feature>
<dbReference type="PANTHER" id="PTHR30097">
    <property type="entry name" value="CATION EFFLUX SYSTEM PROTEIN CUSB"/>
    <property type="match status" value="1"/>
</dbReference>
<dbReference type="InterPro" id="IPR058792">
    <property type="entry name" value="Beta-barrel_RND_2"/>
</dbReference>
<evidence type="ECO:0000313" key="8">
    <source>
        <dbReference type="Proteomes" id="UP000176992"/>
    </source>
</evidence>
<protein>
    <submittedName>
        <fullName evidence="7">Uncharacterized protein</fullName>
    </submittedName>
</protein>
<dbReference type="SUPFAM" id="SSF111369">
    <property type="entry name" value="HlyD-like secretion proteins"/>
    <property type="match status" value="1"/>
</dbReference>
<reference evidence="7 8" key="1">
    <citation type="journal article" date="2016" name="Nat. Commun.">
        <title>Thousands of microbial genomes shed light on interconnected biogeochemical processes in an aquifer system.</title>
        <authorList>
            <person name="Anantharaman K."/>
            <person name="Brown C.T."/>
            <person name="Hug L.A."/>
            <person name="Sharon I."/>
            <person name="Castelle C.J."/>
            <person name="Probst A.J."/>
            <person name="Thomas B.C."/>
            <person name="Singh A."/>
            <person name="Wilkins M.J."/>
            <person name="Karaoz U."/>
            <person name="Brodie E.L."/>
            <person name="Williams K.H."/>
            <person name="Hubbard S.S."/>
            <person name="Banfield J.F."/>
        </authorList>
    </citation>
    <scope>NUCLEOTIDE SEQUENCE [LARGE SCALE GENOMIC DNA]</scope>
</reference>
<evidence type="ECO:0000259" key="4">
    <source>
        <dbReference type="Pfam" id="PF25919"/>
    </source>
</evidence>
<dbReference type="Proteomes" id="UP000176992">
    <property type="component" value="Unassembled WGS sequence"/>
</dbReference>
<dbReference type="Gene3D" id="2.40.420.20">
    <property type="match status" value="1"/>
</dbReference>
<dbReference type="Pfam" id="PF25975">
    <property type="entry name" value="CzcB_C"/>
    <property type="match status" value="1"/>
</dbReference>
<dbReference type="GO" id="GO:0015679">
    <property type="term" value="P:plasma membrane copper ion transport"/>
    <property type="evidence" value="ECO:0007669"/>
    <property type="project" value="TreeGrafter"/>
</dbReference>
<organism evidence="7 8">
    <name type="scientific">Candidatus Glassbacteria bacterium GWA2_58_10</name>
    <dbReference type="NCBI Taxonomy" id="1817865"/>
    <lineage>
        <taxon>Bacteria</taxon>
        <taxon>Candidatus Glassiibacteriota</taxon>
    </lineage>
</organism>
<dbReference type="GO" id="GO:0016020">
    <property type="term" value="C:membrane"/>
    <property type="evidence" value="ECO:0007669"/>
    <property type="project" value="InterPro"/>
</dbReference>
<dbReference type="Gene3D" id="2.40.30.170">
    <property type="match status" value="1"/>
</dbReference>
<evidence type="ECO:0000256" key="2">
    <source>
        <dbReference type="ARBA" id="ARBA00022448"/>
    </source>
</evidence>
<comment type="caution">
    <text evidence="7">The sequence shown here is derived from an EMBL/GenBank/DDBJ whole genome shotgun (WGS) entry which is preliminary data.</text>
</comment>
<dbReference type="Gene3D" id="1.10.287.470">
    <property type="entry name" value="Helix hairpin bin"/>
    <property type="match status" value="1"/>
</dbReference>
<feature type="domain" description="CzcB-like C-terminal circularly permuted SH3-like" evidence="6">
    <location>
        <begin position="438"/>
        <end position="496"/>
    </location>
</feature>
<feature type="domain" description="CusB-like barrel-sandwich hybrid" evidence="4">
    <location>
        <begin position="205"/>
        <end position="345"/>
    </location>
</feature>
<dbReference type="Gene3D" id="2.40.50.100">
    <property type="match status" value="1"/>
</dbReference>
<sequence length="512" mass="56558">MRKTIFWLLAITISLSGQACYSSRGAEEQEGNEEQGQAQGHRAAAVTLWTDRTELFMEYPPLVAGNPSTLVIHLTTLKTFQPVRSGKLTVEFFSGEQHFEVVNHEPARPGIYLPEVTLPTGGTYKLSLHIAGEQVEDRIEIGELVVYPNQDQVPHEEGQPANEEIGFLKEQQWNTKFRTEFPRLRTLQASISTRGEILPAFDRYALVPAPTAGFVEPTLNGKAPQAGEWVRKGQQLVTITPPATSQTSFADIRREYLQAKADYERAGRLLVREAVPERRLKEASLRLEAAGAAYQAVTGENTDSYRAAENNGLNYIVRAPIEGVIDRIAFGLGENIAAGQLLFNIIDPRRVRLEVRVPAALFGQIENVTDAVFRIESGGELFRVVELGGRLLSIGSQVDRQSRTLSVVFEMDNPQQKLKINMFAEIALYTGQSINCLSIPDSAILDDNGQHVVYLQTSGESFLRREIETGISDGGYTQVLSGISDKDRVVTSGVYQVRLASLINAVPSGHVH</sequence>
<proteinExistence type="inferred from homology"/>
<feature type="chain" id="PRO_5009522455" evidence="3">
    <location>
        <begin position="20"/>
        <end position="512"/>
    </location>
</feature>
<gene>
    <name evidence="7" type="ORF">A2Z86_05445</name>
</gene>
<dbReference type="InterPro" id="IPR051909">
    <property type="entry name" value="MFP_Cation_Efflux"/>
</dbReference>
<dbReference type="AlphaFoldDB" id="A0A1F5YFZ3"/>
<dbReference type="InterPro" id="IPR058790">
    <property type="entry name" value="BSH_CusB"/>
</dbReference>
<evidence type="ECO:0000256" key="3">
    <source>
        <dbReference type="SAM" id="SignalP"/>
    </source>
</evidence>
<comment type="similarity">
    <text evidence="1">Belongs to the membrane fusion protein (MFP) (TC 8.A.1) family.</text>
</comment>
<keyword evidence="3" id="KW-0732">Signal</keyword>
<dbReference type="EMBL" id="MFIV01000045">
    <property type="protein sequence ID" value="OGF99084.1"/>
    <property type="molecule type" value="Genomic_DNA"/>
</dbReference>
<dbReference type="Pfam" id="PF25919">
    <property type="entry name" value="BSH_CusB"/>
    <property type="match status" value="1"/>
</dbReference>
<dbReference type="InterPro" id="IPR058649">
    <property type="entry name" value="CzcB_C"/>
</dbReference>
<evidence type="ECO:0000313" key="7">
    <source>
        <dbReference type="EMBL" id="OGF99084.1"/>
    </source>
</evidence>
<dbReference type="NCBIfam" id="TIGR01730">
    <property type="entry name" value="RND_mfp"/>
    <property type="match status" value="1"/>
</dbReference>
<accession>A0A1F5YFZ3</accession>
<dbReference type="PANTHER" id="PTHR30097:SF15">
    <property type="entry name" value="CATION EFFLUX SYSTEM PROTEIN CUSB"/>
    <property type="match status" value="1"/>
</dbReference>
<evidence type="ECO:0000259" key="5">
    <source>
        <dbReference type="Pfam" id="PF25954"/>
    </source>
</evidence>
<dbReference type="PROSITE" id="PS51257">
    <property type="entry name" value="PROKAR_LIPOPROTEIN"/>
    <property type="match status" value="1"/>
</dbReference>
<evidence type="ECO:0000256" key="1">
    <source>
        <dbReference type="ARBA" id="ARBA00009477"/>
    </source>
</evidence>
<dbReference type="Pfam" id="PF25954">
    <property type="entry name" value="Beta-barrel_RND_2"/>
    <property type="match status" value="1"/>
</dbReference>
<evidence type="ECO:0000259" key="6">
    <source>
        <dbReference type="Pfam" id="PF25975"/>
    </source>
</evidence>
<dbReference type="GO" id="GO:0022857">
    <property type="term" value="F:transmembrane transporter activity"/>
    <property type="evidence" value="ECO:0007669"/>
    <property type="project" value="InterPro"/>
</dbReference>
<dbReference type="GO" id="GO:0046914">
    <property type="term" value="F:transition metal ion binding"/>
    <property type="evidence" value="ECO:0007669"/>
    <property type="project" value="TreeGrafter"/>
</dbReference>
<name>A0A1F5YFZ3_9BACT</name>